<feature type="binding site" evidence="11">
    <location>
        <position position="144"/>
    </location>
    <ligand>
        <name>Zn(2+)</name>
        <dbReference type="ChEBI" id="CHEBI:29105"/>
    </ligand>
</feature>
<feature type="binding site" evidence="11">
    <location>
        <position position="107"/>
    </location>
    <ligand>
        <name>Zn(2+)</name>
        <dbReference type="ChEBI" id="CHEBI:29105"/>
    </ligand>
</feature>
<evidence type="ECO:0000256" key="3">
    <source>
        <dbReference type="ARBA" id="ARBA00022490"/>
    </source>
</evidence>
<evidence type="ECO:0000256" key="9">
    <source>
        <dbReference type="ARBA" id="ARBA00023125"/>
    </source>
</evidence>
<keyword evidence="9" id="KW-0238">DNA-binding</keyword>
<evidence type="ECO:0000313" key="12">
    <source>
        <dbReference type="EMBL" id="SHE71341.1"/>
    </source>
</evidence>
<keyword evidence="6 11" id="KW-0862">Zinc</keyword>
<dbReference type="Gene3D" id="1.10.10.10">
    <property type="entry name" value="Winged helix-like DNA-binding domain superfamily/Winged helix DNA-binding domain"/>
    <property type="match status" value="1"/>
</dbReference>
<dbReference type="RefSeq" id="WP_073479928.1">
    <property type="nucleotide sequence ID" value="NZ_FQVN01000001.1"/>
</dbReference>
<feature type="binding site" evidence="11">
    <location>
        <position position="104"/>
    </location>
    <ligand>
        <name>Zn(2+)</name>
        <dbReference type="ChEBI" id="CHEBI:29105"/>
    </ligand>
</feature>
<evidence type="ECO:0000256" key="8">
    <source>
        <dbReference type="ARBA" id="ARBA00023015"/>
    </source>
</evidence>
<protein>
    <submittedName>
        <fullName evidence="12">Fur family transcriptional regulator, ferric uptake regulator</fullName>
    </submittedName>
</protein>
<dbReference type="GO" id="GO:0005737">
    <property type="term" value="C:cytoplasm"/>
    <property type="evidence" value="ECO:0007669"/>
    <property type="project" value="UniProtKB-SubCell"/>
</dbReference>
<dbReference type="Proteomes" id="UP000184501">
    <property type="component" value="Unassembled WGS sequence"/>
</dbReference>
<dbReference type="CDD" id="cd07153">
    <property type="entry name" value="Fur_like"/>
    <property type="match status" value="1"/>
</dbReference>
<keyword evidence="13" id="KW-1185">Reference proteome</keyword>
<name>A0A1M4VQF6_STRHI</name>
<keyword evidence="3" id="KW-0963">Cytoplasm</keyword>
<dbReference type="Pfam" id="PF01475">
    <property type="entry name" value="FUR"/>
    <property type="match status" value="1"/>
</dbReference>
<dbReference type="GO" id="GO:0000976">
    <property type="term" value="F:transcription cis-regulatory region binding"/>
    <property type="evidence" value="ECO:0007669"/>
    <property type="project" value="TreeGrafter"/>
</dbReference>
<dbReference type="EMBL" id="FQVN01000001">
    <property type="protein sequence ID" value="SHE71341.1"/>
    <property type="molecule type" value="Genomic_DNA"/>
</dbReference>
<evidence type="ECO:0000256" key="6">
    <source>
        <dbReference type="ARBA" id="ARBA00022833"/>
    </source>
</evidence>
<keyword evidence="8" id="KW-0805">Transcription regulation</keyword>
<dbReference type="InterPro" id="IPR043135">
    <property type="entry name" value="Fur_C"/>
</dbReference>
<keyword evidence="7" id="KW-0408">Iron</keyword>
<comment type="subcellular location">
    <subcellularLocation>
        <location evidence="1">Cytoplasm</location>
    </subcellularLocation>
</comment>
<sequence length="166" mass="18034">MAPTTSTRDNADRRPDARRQLRAAGLRVTAPRLAVLDWLAGHPHATADEVATAVRERLGTVSTQAVYDVLNACTRVGLLRRIEPAGHPARFETRAGDNHHHLVCRQCGRTEDVDCVVGARPCLDPSDTAGFEVEEAEVLFWGLCPDCRSTGAAPSSHAHHEEEGRA</sequence>
<dbReference type="SUPFAM" id="SSF46785">
    <property type="entry name" value="Winged helix' DNA-binding domain"/>
    <property type="match status" value="1"/>
</dbReference>
<dbReference type="InterPro" id="IPR036388">
    <property type="entry name" value="WH-like_DNA-bd_sf"/>
</dbReference>
<comment type="cofactor">
    <cofactor evidence="11">
        <name>Zn(2+)</name>
        <dbReference type="ChEBI" id="CHEBI:29105"/>
    </cofactor>
    <text evidence="11">Binds 1 zinc ion per subunit.</text>
</comment>
<organism evidence="12 13">
    <name type="scientific">Streptoalloteichus hindustanus</name>
    <dbReference type="NCBI Taxonomy" id="2017"/>
    <lineage>
        <taxon>Bacteria</taxon>
        <taxon>Bacillati</taxon>
        <taxon>Actinomycetota</taxon>
        <taxon>Actinomycetes</taxon>
        <taxon>Pseudonocardiales</taxon>
        <taxon>Pseudonocardiaceae</taxon>
        <taxon>Streptoalloteichus</taxon>
    </lineage>
</organism>
<dbReference type="InterPro" id="IPR002481">
    <property type="entry name" value="FUR"/>
</dbReference>
<dbReference type="GO" id="GO:0008270">
    <property type="term" value="F:zinc ion binding"/>
    <property type="evidence" value="ECO:0007669"/>
    <property type="project" value="TreeGrafter"/>
</dbReference>
<evidence type="ECO:0000256" key="5">
    <source>
        <dbReference type="ARBA" id="ARBA00022723"/>
    </source>
</evidence>
<dbReference type="STRING" id="2017.SAMN05444320_101855"/>
<dbReference type="OrthoDB" id="5242893at2"/>
<keyword evidence="10" id="KW-0804">Transcription</keyword>
<gene>
    <name evidence="12" type="ORF">SAMN05444320_101855</name>
</gene>
<dbReference type="GO" id="GO:0045892">
    <property type="term" value="P:negative regulation of DNA-templated transcription"/>
    <property type="evidence" value="ECO:0007669"/>
    <property type="project" value="TreeGrafter"/>
</dbReference>
<dbReference type="PANTHER" id="PTHR33202">
    <property type="entry name" value="ZINC UPTAKE REGULATION PROTEIN"/>
    <property type="match status" value="1"/>
</dbReference>
<accession>A0A1M4VQF6</accession>
<keyword evidence="4" id="KW-0678">Repressor</keyword>
<evidence type="ECO:0000256" key="7">
    <source>
        <dbReference type="ARBA" id="ARBA00023004"/>
    </source>
</evidence>
<dbReference type="InterPro" id="IPR036390">
    <property type="entry name" value="WH_DNA-bd_sf"/>
</dbReference>
<feature type="binding site" evidence="11">
    <location>
        <position position="147"/>
    </location>
    <ligand>
        <name>Zn(2+)</name>
        <dbReference type="ChEBI" id="CHEBI:29105"/>
    </ligand>
</feature>
<comment type="similarity">
    <text evidence="2">Belongs to the Fur family.</text>
</comment>
<dbReference type="GO" id="GO:1900376">
    <property type="term" value="P:regulation of secondary metabolite biosynthetic process"/>
    <property type="evidence" value="ECO:0007669"/>
    <property type="project" value="TreeGrafter"/>
</dbReference>
<dbReference type="AlphaFoldDB" id="A0A1M4VQF6"/>
<proteinExistence type="inferred from homology"/>
<reference evidence="12 13" key="1">
    <citation type="submission" date="2016-11" db="EMBL/GenBank/DDBJ databases">
        <authorList>
            <person name="Jaros S."/>
            <person name="Januszkiewicz K."/>
            <person name="Wedrychowicz H."/>
        </authorList>
    </citation>
    <scope>NUCLEOTIDE SEQUENCE [LARGE SCALE GENOMIC DNA]</scope>
    <source>
        <strain evidence="12 13">DSM 44523</strain>
    </source>
</reference>
<evidence type="ECO:0000256" key="2">
    <source>
        <dbReference type="ARBA" id="ARBA00007957"/>
    </source>
</evidence>
<keyword evidence="5 11" id="KW-0479">Metal-binding</keyword>
<dbReference type="PANTHER" id="PTHR33202:SF18">
    <property type="entry name" value="TRANSCRIPTIONAL REGULATOR FURA"/>
    <property type="match status" value="1"/>
</dbReference>
<evidence type="ECO:0000313" key="13">
    <source>
        <dbReference type="Proteomes" id="UP000184501"/>
    </source>
</evidence>
<evidence type="ECO:0000256" key="10">
    <source>
        <dbReference type="ARBA" id="ARBA00023163"/>
    </source>
</evidence>
<dbReference type="GO" id="GO:0003700">
    <property type="term" value="F:DNA-binding transcription factor activity"/>
    <property type="evidence" value="ECO:0007669"/>
    <property type="project" value="InterPro"/>
</dbReference>
<evidence type="ECO:0000256" key="1">
    <source>
        <dbReference type="ARBA" id="ARBA00004496"/>
    </source>
</evidence>
<evidence type="ECO:0000256" key="4">
    <source>
        <dbReference type="ARBA" id="ARBA00022491"/>
    </source>
</evidence>
<dbReference type="Gene3D" id="3.30.1490.190">
    <property type="match status" value="1"/>
</dbReference>
<evidence type="ECO:0000256" key="11">
    <source>
        <dbReference type="PIRSR" id="PIRSR602481-1"/>
    </source>
</evidence>